<evidence type="ECO:0000256" key="1">
    <source>
        <dbReference type="SAM" id="MobiDB-lite"/>
    </source>
</evidence>
<reference evidence="2" key="2">
    <citation type="journal article" date="2022" name="Res Sq">
        <title>Comparative Genomics Reveals Insights into the Divergent Evolution of Astigmatic Mites and Household Pest Adaptations.</title>
        <authorList>
            <person name="Xiong Q."/>
            <person name="Wan A.T.-Y."/>
            <person name="Liu X.-Y."/>
            <person name="Fung C.S.-H."/>
            <person name="Xiao X."/>
            <person name="Malainual N."/>
            <person name="Hou J."/>
            <person name="Wang L."/>
            <person name="Wang M."/>
            <person name="Yang K."/>
            <person name="Cui Y."/>
            <person name="Leung E."/>
            <person name="Nong W."/>
            <person name="Shin S.-K."/>
            <person name="Au S."/>
            <person name="Jeong K.Y."/>
            <person name="Chew F.T."/>
            <person name="Hui J."/>
            <person name="Leung T.F."/>
            <person name="Tungtrongchitr A."/>
            <person name="Zhong N."/>
            <person name="Liu Z."/>
            <person name="Tsui S."/>
        </authorList>
    </citation>
    <scope>NUCLEOTIDE SEQUENCE</scope>
    <source>
        <strain evidence="2">Derf</strain>
        <tissue evidence="2">Whole organism</tissue>
    </source>
</reference>
<sequence length="87" mass="9381">MDLHVAVAVAVVAISNSSDRSKPKPGIIGPISSSSFLQPPISLKPIPGMYEERSSPSSHSSTPLGNRLRLYRSRILSPGRFLVQNLL</sequence>
<dbReference type="EMBL" id="ASGP02000002">
    <property type="protein sequence ID" value="KAH9521678.1"/>
    <property type="molecule type" value="Genomic_DNA"/>
</dbReference>
<proteinExistence type="predicted"/>
<evidence type="ECO:0000313" key="3">
    <source>
        <dbReference type="Proteomes" id="UP000790347"/>
    </source>
</evidence>
<feature type="compositionally biased region" description="Low complexity" evidence="1">
    <location>
        <begin position="24"/>
        <end position="35"/>
    </location>
</feature>
<accession>A0A922L712</accession>
<evidence type="ECO:0000313" key="2">
    <source>
        <dbReference type="EMBL" id="KAH9521678.1"/>
    </source>
</evidence>
<comment type="caution">
    <text evidence="2">The sequence shown here is derived from an EMBL/GenBank/DDBJ whole genome shotgun (WGS) entry which is preliminary data.</text>
</comment>
<dbReference type="Proteomes" id="UP000790347">
    <property type="component" value="Unassembled WGS sequence"/>
</dbReference>
<dbReference type="AlphaFoldDB" id="A0A922L712"/>
<keyword evidence="3" id="KW-1185">Reference proteome</keyword>
<feature type="region of interest" description="Disordered" evidence="1">
    <location>
        <begin position="17"/>
        <end position="40"/>
    </location>
</feature>
<gene>
    <name evidence="2" type="ORF">DERF_005313</name>
</gene>
<organism evidence="2 3">
    <name type="scientific">Dermatophagoides farinae</name>
    <name type="common">American house dust mite</name>
    <dbReference type="NCBI Taxonomy" id="6954"/>
    <lineage>
        <taxon>Eukaryota</taxon>
        <taxon>Metazoa</taxon>
        <taxon>Ecdysozoa</taxon>
        <taxon>Arthropoda</taxon>
        <taxon>Chelicerata</taxon>
        <taxon>Arachnida</taxon>
        <taxon>Acari</taxon>
        <taxon>Acariformes</taxon>
        <taxon>Sarcoptiformes</taxon>
        <taxon>Astigmata</taxon>
        <taxon>Psoroptidia</taxon>
        <taxon>Analgoidea</taxon>
        <taxon>Pyroglyphidae</taxon>
        <taxon>Dermatophagoidinae</taxon>
        <taxon>Dermatophagoides</taxon>
    </lineage>
</organism>
<protein>
    <submittedName>
        <fullName evidence="2">Uncharacterized protein</fullName>
    </submittedName>
</protein>
<reference evidence="2" key="1">
    <citation type="submission" date="2013-05" db="EMBL/GenBank/DDBJ databases">
        <authorList>
            <person name="Yim A.K.Y."/>
            <person name="Chan T.F."/>
            <person name="Ji K.M."/>
            <person name="Liu X.Y."/>
            <person name="Zhou J.W."/>
            <person name="Li R.Q."/>
            <person name="Yang K.Y."/>
            <person name="Li J."/>
            <person name="Li M."/>
            <person name="Law P.T.W."/>
            <person name="Wu Y.L."/>
            <person name="Cai Z.L."/>
            <person name="Qin H."/>
            <person name="Bao Y."/>
            <person name="Leung R.K.K."/>
            <person name="Ng P.K.S."/>
            <person name="Zou J."/>
            <person name="Zhong X.J."/>
            <person name="Ran P.X."/>
            <person name="Zhong N.S."/>
            <person name="Liu Z.G."/>
            <person name="Tsui S.K.W."/>
        </authorList>
    </citation>
    <scope>NUCLEOTIDE SEQUENCE</scope>
    <source>
        <strain evidence="2">Derf</strain>
        <tissue evidence="2">Whole organism</tissue>
    </source>
</reference>
<name>A0A922L712_DERFA</name>